<organism evidence="1 2">
    <name type="scientific">Photobacterium gaetbulicola Gung47</name>
    <dbReference type="NCBI Taxonomy" id="658445"/>
    <lineage>
        <taxon>Bacteria</taxon>
        <taxon>Pseudomonadati</taxon>
        <taxon>Pseudomonadota</taxon>
        <taxon>Gammaproteobacteria</taxon>
        <taxon>Vibrionales</taxon>
        <taxon>Vibrionaceae</taxon>
        <taxon>Photobacterium</taxon>
    </lineage>
</organism>
<sequence length="85" mass="9598">MLKVKVASITDGEFSSELSRTYQNMIDVLNITESSIKKFLIDIHPKLSCKCIHNVPDDTYNDEDLIEPSCFVSVSDENDEVSIND</sequence>
<dbReference type="KEGG" id="pgb:H744_2c2980"/>
<name>A0A0C5WD38_9GAMM</name>
<evidence type="ECO:0000313" key="1">
    <source>
        <dbReference type="EMBL" id="AJR09631.1"/>
    </source>
</evidence>
<dbReference type="STRING" id="658445.H744_2c2980"/>
<protein>
    <submittedName>
        <fullName evidence="1">Uncharacterized protein</fullName>
    </submittedName>
</protein>
<proteinExistence type="predicted"/>
<reference evidence="1 2" key="1">
    <citation type="submission" date="2013-05" db="EMBL/GenBank/DDBJ databases">
        <title>Complete genome sequence of the lipase-producing bacterium Photobacterium gaetbulicola Gung47.</title>
        <authorList>
            <person name="Kim Y.-O."/>
        </authorList>
    </citation>
    <scope>NUCLEOTIDE SEQUENCE [LARGE SCALE GENOMIC DNA]</scope>
    <source>
        <strain evidence="1 2">Gung47</strain>
    </source>
</reference>
<dbReference type="HOGENOM" id="CLU_2509816_0_0_6"/>
<dbReference type="Proteomes" id="UP000032303">
    <property type="component" value="Chromosome 2"/>
</dbReference>
<evidence type="ECO:0000313" key="2">
    <source>
        <dbReference type="Proteomes" id="UP000032303"/>
    </source>
</evidence>
<keyword evidence="2" id="KW-1185">Reference proteome</keyword>
<gene>
    <name evidence="1" type="ORF">H744_2c2980</name>
</gene>
<accession>A0A0C5WD38</accession>
<dbReference type="AlphaFoldDB" id="A0A0C5WD38"/>
<dbReference type="EMBL" id="CP005974">
    <property type="protein sequence ID" value="AJR09631.1"/>
    <property type="molecule type" value="Genomic_DNA"/>
</dbReference>
<dbReference type="PATRIC" id="fig|658445.3.peg.5037"/>